<evidence type="ECO:0000313" key="3">
    <source>
        <dbReference type="EMBL" id="KAJ0972050.1"/>
    </source>
</evidence>
<dbReference type="InterPro" id="IPR037401">
    <property type="entry name" value="SnoaL-like"/>
</dbReference>
<gene>
    <name evidence="3" type="ORF">J5N97_020009</name>
</gene>
<evidence type="ECO:0000259" key="1">
    <source>
        <dbReference type="Pfam" id="PF02151"/>
    </source>
</evidence>
<feature type="domain" description="SnoaL-like" evidence="2">
    <location>
        <begin position="77"/>
        <end position="194"/>
    </location>
</feature>
<dbReference type="Proteomes" id="UP001085076">
    <property type="component" value="Miscellaneous, Linkage group lg05"/>
</dbReference>
<dbReference type="OrthoDB" id="2335338at2759"/>
<dbReference type="InterPro" id="IPR032710">
    <property type="entry name" value="NTF2-like_dom_sf"/>
</dbReference>
<dbReference type="SUPFAM" id="SSF54427">
    <property type="entry name" value="NTF2-like"/>
    <property type="match status" value="1"/>
</dbReference>
<accession>A0A9D5CFN7</accession>
<keyword evidence="4" id="KW-1185">Reference proteome</keyword>
<dbReference type="Gene3D" id="3.10.450.50">
    <property type="match status" value="1"/>
</dbReference>
<evidence type="ECO:0000313" key="4">
    <source>
        <dbReference type="Proteomes" id="UP001085076"/>
    </source>
</evidence>
<organism evidence="3 4">
    <name type="scientific">Dioscorea zingiberensis</name>
    <dbReference type="NCBI Taxonomy" id="325984"/>
    <lineage>
        <taxon>Eukaryota</taxon>
        <taxon>Viridiplantae</taxon>
        <taxon>Streptophyta</taxon>
        <taxon>Embryophyta</taxon>
        <taxon>Tracheophyta</taxon>
        <taxon>Spermatophyta</taxon>
        <taxon>Magnoliopsida</taxon>
        <taxon>Liliopsida</taxon>
        <taxon>Dioscoreales</taxon>
        <taxon>Dioscoreaceae</taxon>
        <taxon>Dioscorea</taxon>
    </lineage>
</organism>
<dbReference type="PANTHER" id="PTHR34957">
    <property type="entry name" value="NUCLEAR TRANSPORT FACTOR 2 (NTF2) FAMILY PROTEIN"/>
    <property type="match status" value="1"/>
</dbReference>
<comment type="caution">
    <text evidence="3">The sequence shown here is derived from an EMBL/GenBank/DDBJ whole genome shotgun (WGS) entry which is preliminary data.</text>
</comment>
<dbReference type="EMBL" id="JAGGNH010000005">
    <property type="protein sequence ID" value="KAJ0972050.1"/>
    <property type="molecule type" value="Genomic_DNA"/>
</dbReference>
<dbReference type="Pfam" id="PF13474">
    <property type="entry name" value="SnoaL_3"/>
    <property type="match status" value="1"/>
</dbReference>
<proteinExistence type="predicted"/>
<dbReference type="Pfam" id="PF02151">
    <property type="entry name" value="UVR"/>
    <property type="match status" value="1"/>
</dbReference>
<reference evidence="3" key="2">
    <citation type="journal article" date="2022" name="Hortic Res">
        <title>The genome of Dioscorea zingiberensis sheds light on the biosynthesis, origin and evolution of the medicinally important diosgenin saponins.</title>
        <authorList>
            <person name="Li Y."/>
            <person name="Tan C."/>
            <person name="Li Z."/>
            <person name="Guo J."/>
            <person name="Li S."/>
            <person name="Chen X."/>
            <person name="Wang C."/>
            <person name="Dai X."/>
            <person name="Yang H."/>
            <person name="Song W."/>
            <person name="Hou L."/>
            <person name="Xu J."/>
            <person name="Tong Z."/>
            <person name="Xu A."/>
            <person name="Yuan X."/>
            <person name="Wang W."/>
            <person name="Yang Q."/>
            <person name="Chen L."/>
            <person name="Sun Z."/>
            <person name="Wang K."/>
            <person name="Pan B."/>
            <person name="Chen J."/>
            <person name="Bao Y."/>
            <person name="Liu F."/>
            <person name="Qi X."/>
            <person name="Gang D.R."/>
            <person name="Wen J."/>
            <person name="Li J."/>
        </authorList>
    </citation>
    <scope>NUCLEOTIDE SEQUENCE</scope>
    <source>
        <strain evidence="3">Dzin_1.0</strain>
    </source>
</reference>
<protein>
    <recommendedName>
        <fullName evidence="5">F-box protein SKIP8</fullName>
    </recommendedName>
</protein>
<dbReference type="InterPro" id="IPR001943">
    <property type="entry name" value="UVR_dom"/>
</dbReference>
<evidence type="ECO:0008006" key="5">
    <source>
        <dbReference type="Google" id="ProtNLM"/>
    </source>
</evidence>
<evidence type="ECO:0000259" key="2">
    <source>
        <dbReference type="Pfam" id="PF13474"/>
    </source>
</evidence>
<dbReference type="PANTHER" id="PTHR34957:SF1">
    <property type="entry name" value="NUCLEAR TRANSPORT FACTOR 2 (NTF2) FAMILY PROTEIN"/>
    <property type="match status" value="1"/>
</dbReference>
<feature type="domain" description="UVR" evidence="1">
    <location>
        <begin position="41"/>
        <end position="71"/>
    </location>
</feature>
<sequence>MPSFAACGAQNSRLLSLRLAQVKSGEAEGIPSNESVIIDEETLQRDLEKAIKEEDYVRAAKIRDDLRLLQEDSKAAVLSANTRFYNAFRKGDLVAMNSIWAKEDHVYCIHPGAGRISGYDLVIGSWEIMCGAEHEFPLQIDLQNIEVHVIGDVGYVTCLEVVKTRGSSWGKQMATNVFERINGQWFICIHHASHINM</sequence>
<reference evidence="3" key="1">
    <citation type="submission" date="2021-03" db="EMBL/GenBank/DDBJ databases">
        <authorList>
            <person name="Li Z."/>
            <person name="Yang C."/>
        </authorList>
    </citation>
    <scope>NUCLEOTIDE SEQUENCE</scope>
    <source>
        <strain evidence="3">Dzin_1.0</strain>
        <tissue evidence="3">Leaf</tissue>
    </source>
</reference>
<dbReference type="AlphaFoldDB" id="A0A9D5CFN7"/>
<name>A0A9D5CFN7_9LILI</name>